<dbReference type="STRING" id="1385512.N784_13840"/>
<evidence type="ECO:0008006" key="3">
    <source>
        <dbReference type="Google" id="ProtNLM"/>
    </source>
</evidence>
<dbReference type="Proteomes" id="UP000030401">
    <property type="component" value="Unassembled WGS sequence"/>
</dbReference>
<dbReference type="RefSeq" id="WP_036833058.1">
    <property type="nucleotide sequence ID" value="NZ_AVPG01000005.1"/>
</dbReference>
<dbReference type="EMBL" id="AVPG01000005">
    <property type="protein sequence ID" value="KGX87700.1"/>
    <property type="molecule type" value="Genomic_DNA"/>
</dbReference>
<dbReference type="InterPro" id="IPR029058">
    <property type="entry name" value="AB_hydrolase_fold"/>
</dbReference>
<dbReference type="OrthoDB" id="9803578at2"/>
<comment type="caution">
    <text evidence="1">The sequence shown here is derived from an EMBL/GenBank/DDBJ whole genome shotgun (WGS) entry which is preliminary data.</text>
</comment>
<accession>A0A0A5G9B1</accession>
<dbReference type="SUPFAM" id="SSF53474">
    <property type="entry name" value="alpha/beta-Hydrolases"/>
    <property type="match status" value="1"/>
</dbReference>
<name>A0A0A5G9B1_9BACI</name>
<evidence type="ECO:0000313" key="2">
    <source>
        <dbReference type="Proteomes" id="UP000030401"/>
    </source>
</evidence>
<dbReference type="Pfam" id="PF00756">
    <property type="entry name" value="Esterase"/>
    <property type="match status" value="1"/>
</dbReference>
<reference evidence="1 2" key="1">
    <citation type="submission" date="2013-08" db="EMBL/GenBank/DDBJ databases">
        <authorList>
            <person name="Huang J."/>
            <person name="Wang G."/>
        </authorList>
    </citation>
    <scope>NUCLEOTIDE SEQUENCE [LARGE SCALE GENOMIC DNA]</scope>
    <source>
        <strain evidence="1 2">JSM 072002</strain>
    </source>
</reference>
<dbReference type="AlphaFoldDB" id="A0A0A5G9B1"/>
<protein>
    <recommendedName>
        <fullName evidence="3">Enterochelin esterase</fullName>
    </recommendedName>
</protein>
<sequence length="245" mass="28491">MGRDGKMEEHVINSVYLEEALTVKVYKPASFSPLYKYNICIMQDGDDYMRMGRIATLSDRFHQNQSIENTIFAGIHYKDKYDRREKYHPNGKKYTAYMQFLAKEVVPLLDKELPTYHMGASRALMGDSLGGTMALMTAIQYPHTFGKIIMQSPYVDEHVLTQVEQSDSIALMEIYHTIGTEETIVDTTDGKQQDFLAPNRQLHALLQRKCSQYTYYELDGNHTWKYWQQDLKRVLPTMFGTEIQQ</sequence>
<gene>
    <name evidence="1" type="ORF">N784_13840</name>
</gene>
<dbReference type="InterPro" id="IPR050583">
    <property type="entry name" value="Mycobacterial_A85_antigen"/>
</dbReference>
<dbReference type="InterPro" id="IPR000801">
    <property type="entry name" value="Esterase-like"/>
</dbReference>
<keyword evidence="2" id="KW-1185">Reference proteome</keyword>
<dbReference type="PANTHER" id="PTHR48098">
    <property type="entry name" value="ENTEROCHELIN ESTERASE-RELATED"/>
    <property type="match status" value="1"/>
</dbReference>
<organism evidence="1 2">
    <name type="scientific">Pontibacillus litoralis JSM 072002</name>
    <dbReference type="NCBI Taxonomy" id="1385512"/>
    <lineage>
        <taxon>Bacteria</taxon>
        <taxon>Bacillati</taxon>
        <taxon>Bacillota</taxon>
        <taxon>Bacilli</taxon>
        <taxon>Bacillales</taxon>
        <taxon>Bacillaceae</taxon>
        <taxon>Pontibacillus</taxon>
    </lineage>
</organism>
<dbReference type="Gene3D" id="3.40.50.1820">
    <property type="entry name" value="alpha/beta hydrolase"/>
    <property type="match status" value="1"/>
</dbReference>
<evidence type="ECO:0000313" key="1">
    <source>
        <dbReference type="EMBL" id="KGX87700.1"/>
    </source>
</evidence>
<dbReference type="eggNOG" id="COG2382">
    <property type="taxonomic scope" value="Bacteria"/>
</dbReference>
<proteinExistence type="predicted"/>
<dbReference type="PANTHER" id="PTHR48098:SF3">
    <property type="entry name" value="IRON(III) ENTEROBACTIN ESTERASE"/>
    <property type="match status" value="1"/>
</dbReference>